<organism evidence="2 3">
    <name type="scientific">Salinomyces thailandicus</name>
    <dbReference type="NCBI Taxonomy" id="706561"/>
    <lineage>
        <taxon>Eukaryota</taxon>
        <taxon>Fungi</taxon>
        <taxon>Dikarya</taxon>
        <taxon>Ascomycota</taxon>
        <taxon>Pezizomycotina</taxon>
        <taxon>Dothideomycetes</taxon>
        <taxon>Dothideomycetidae</taxon>
        <taxon>Mycosphaerellales</taxon>
        <taxon>Teratosphaeriaceae</taxon>
        <taxon>Salinomyces</taxon>
    </lineage>
</organism>
<gene>
    <name evidence="2" type="ORF">B0A50_00297</name>
</gene>
<keyword evidence="1" id="KW-0732">Signal</keyword>
<proteinExistence type="predicted"/>
<comment type="caution">
    <text evidence="2">The sequence shown here is derived from an EMBL/GenBank/DDBJ whole genome shotgun (WGS) entry which is preliminary data.</text>
</comment>
<evidence type="ECO:0000313" key="2">
    <source>
        <dbReference type="EMBL" id="TKA34317.1"/>
    </source>
</evidence>
<feature type="chain" id="PRO_5020649957" description="Secreted protein" evidence="1">
    <location>
        <begin position="21"/>
        <end position="120"/>
    </location>
</feature>
<reference evidence="2 3" key="1">
    <citation type="submission" date="2017-03" db="EMBL/GenBank/DDBJ databases">
        <title>Genomes of endolithic fungi from Antarctica.</title>
        <authorList>
            <person name="Coleine C."/>
            <person name="Masonjones S."/>
            <person name="Stajich J.E."/>
        </authorList>
    </citation>
    <scope>NUCLEOTIDE SEQUENCE [LARGE SCALE GENOMIC DNA]</scope>
    <source>
        <strain evidence="2 3">CCFEE 6315</strain>
    </source>
</reference>
<evidence type="ECO:0008006" key="4">
    <source>
        <dbReference type="Google" id="ProtNLM"/>
    </source>
</evidence>
<evidence type="ECO:0000313" key="3">
    <source>
        <dbReference type="Proteomes" id="UP000308549"/>
    </source>
</evidence>
<dbReference type="EMBL" id="NAJL01000001">
    <property type="protein sequence ID" value="TKA34317.1"/>
    <property type="molecule type" value="Genomic_DNA"/>
</dbReference>
<evidence type="ECO:0000256" key="1">
    <source>
        <dbReference type="SAM" id="SignalP"/>
    </source>
</evidence>
<feature type="signal peptide" evidence="1">
    <location>
        <begin position="1"/>
        <end position="20"/>
    </location>
</feature>
<sequence>MKLIAQVLFAFLAVVGFASADDKSVCAGKNKHVMNAIDRFCQKTDIVVPSGYANSGKMSNNGGKALVTISGGCKPPMWVPSKYCYSQMYHVCATGGKKGHGNIAYGPNGCQLFEITQNSF</sequence>
<dbReference type="OrthoDB" id="3828405at2759"/>
<dbReference type="Proteomes" id="UP000308549">
    <property type="component" value="Unassembled WGS sequence"/>
</dbReference>
<protein>
    <recommendedName>
        <fullName evidence="4">Secreted protein</fullName>
    </recommendedName>
</protein>
<keyword evidence="3" id="KW-1185">Reference proteome</keyword>
<accession>A0A4U0UG44</accession>
<dbReference type="AlphaFoldDB" id="A0A4U0UG44"/>
<name>A0A4U0UG44_9PEZI</name>